<dbReference type="Gene3D" id="3.40.50.300">
    <property type="entry name" value="P-loop containing nucleotide triphosphate hydrolases"/>
    <property type="match status" value="1"/>
</dbReference>
<dbReference type="eggNOG" id="COG1660">
    <property type="taxonomic scope" value="Bacteria"/>
</dbReference>
<evidence type="ECO:0000259" key="6">
    <source>
        <dbReference type="Pfam" id="PF22740"/>
    </source>
</evidence>
<dbReference type="GO" id="GO:0005525">
    <property type="term" value="F:GTP binding"/>
    <property type="evidence" value="ECO:0007669"/>
    <property type="project" value="UniProtKB-UniRule"/>
</dbReference>
<dbReference type="STRING" id="714313.LSA_05230"/>
<dbReference type="GO" id="GO:0005524">
    <property type="term" value="F:ATP binding"/>
    <property type="evidence" value="ECO:0007669"/>
    <property type="project" value="UniProtKB-UniRule"/>
</dbReference>
<evidence type="ECO:0000256" key="2">
    <source>
        <dbReference type="ARBA" id="ARBA00022840"/>
    </source>
</evidence>
<feature type="domain" description="RapZ C-terminal" evidence="6">
    <location>
        <begin position="169"/>
        <end position="287"/>
    </location>
</feature>
<dbReference type="NCBIfam" id="NF003828">
    <property type="entry name" value="PRK05416.1"/>
    <property type="match status" value="1"/>
</dbReference>
<reference evidence="7 8" key="1">
    <citation type="journal article" date="2011" name="Microb. Cell Fact.">
        <title>Genomic analysis reveals Lactobacillus sanfranciscensis as stable element in traditional sourdoughs.</title>
        <authorList>
            <person name="Vogel R.F."/>
            <person name="Pavlovic M."/>
            <person name="Ehrmann M.A."/>
            <person name="Wiezer A."/>
            <person name="Liesegang H."/>
            <person name="Offschanka S."/>
            <person name="Voget S."/>
            <person name="Angelov A."/>
            <person name="Bocker G."/>
            <person name="Liebl W."/>
        </authorList>
    </citation>
    <scope>NUCLEOTIDE SEQUENCE [LARGE SCALE GENOMIC DNA]</scope>
    <source>
        <strain evidence="7 8">TMW 1.1304</strain>
    </source>
</reference>
<evidence type="ECO:0000259" key="5">
    <source>
        <dbReference type="Pfam" id="PF03668"/>
    </source>
</evidence>
<evidence type="ECO:0000313" key="8">
    <source>
        <dbReference type="Proteomes" id="UP000001285"/>
    </source>
</evidence>
<dbReference type="Pfam" id="PF03668">
    <property type="entry name" value="RapZ-like_N"/>
    <property type="match status" value="1"/>
</dbReference>
<evidence type="ECO:0000256" key="1">
    <source>
        <dbReference type="ARBA" id="ARBA00022741"/>
    </source>
</evidence>
<evidence type="ECO:0000313" key="7">
    <source>
        <dbReference type="EMBL" id="AEN98962.1"/>
    </source>
</evidence>
<keyword evidence="3 4" id="KW-0342">GTP-binding</keyword>
<keyword evidence="8" id="KW-1185">Reference proteome</keyword>
<evidence type="ECO:0000256" key="4">
    <source>
        <dbReference type="HAMAP-Rule" id="MF_00636"/>
    </source>
</evidence>
<protein>
    <submittedName>
        <fullName evidence="7">UPF0042 protein</fullName>
    </submittedName>
</protein>
<dbReference type="InterPro" id="IPR053930">
    <property type="entry name" value="RapZ-like_N"/>
</dbReference>
<feature type="domain" description="RapZ-like N-terminal" evidence="5">
    <location>
        <begin position="8"/>
        <end position="161"/>
    </location>
</feature>
<dbReference type="KEGG" id="lsn:LSA_05230"/>
<gene>
    <name evidence="7" type="ordered locus">LSA_05230</name>
</gene>
<feature type="binding site" evidence="4">
    <location>
        <begin position="64"/>
        <end position="67"/>
    </location>
    <ligand>
        <name>GTP</name>
        <dbReference type="ChEBI" id="CHEBI:37565"/>
    </ligand>
</feature>
<organism evidence="7 8">
    <name type="scientific">Fructilactobacillus sanfranciscensis (strain TMW 1.1304)</name>
    <name type="common">Lactobacillus sanfranciscensis</name>
    <dbReference type="NCBI Taxonomy" id="714313"/>
    <lineage>
        <taxon>Bacteria</taxon>
        <taxon>Bacillati</taxon>
        <taxon>Bacillota</taxon>
        <taxon>Bacilli</taxon>
        <taxon>Lactobacillales</taxon>
        <taxon>Lactobacillaceae</taxon>
        <taxon>Fructilactobacillus</taxon>
    </lineage>
</organism>
<feature type="binding site" evidence="4">
    <location>
        <begin position="14"/>
        <end position="21"/>
    </location>
    <ligand>
        <name>ATP</name>
        <dbReference type="ChEBI" id="CHEBI:30616"/>
    </ligand>
</feature>
<dbReference type="Proteomes" id="UP000001285">
    <property type="component" value="Chromosome"/>
</dbReference>
<dbReference type="PIRSF" id="PIRSF005052">
    <property type="entry name" value="P-loopkin"/>
    <property type="match status" value="1"/>
</dbReference>
<dbReference type="HAMAP" id="MF_00636">
    <property type="entry name" value="RapZ_like"/>
    <property type="match status" value="1"/>
</dbReference>
<dbReference type="PANTHER" id="PTHR30448:SF0">
    <property type="entry name" value="RNASE ADAPTER PROTEIN RAPZ"/>
    <property type="match status" value="1"/>
</dbReference>
<proteinExistence type="inferred from homology"/>
<dbReference type="SUPFAM" id="SSF52540">
    <property type="entry name" value="P-loop containing nucleoside triphosphate hydrolases"/>
    <property type="match status" value="1"/>
</dbReference>
<dbReference type="AlphaFoldDB" id="G2KVE7"/>
<sequence length="295" mass="33595">MKMTHNDQLVIITGMSGAGKTRAIQTFEDLGYFCVDNLPPNLIYKFSELIRTSREINKVALVIDLRAPGSANDVVDTLVEIAHNKNKNENVIFLDASDNKIVTRYEETRRDHPLARNGRLIDGIKKERKAMEPVKDAANLVIDTTDFSPKQLRQELIEKFENYGEEPFHVELMSFGFKYGIPIDADMVFDVRFLTNPYYVESLRNLTGKDKPVYDFVMQQENADEYFAKVYDLMKFLLPKIKGTSKASETIAIGCTGGQHRSIAMTERLGLALKKMGFRVNITHREIGRYKGANI</sequence>
<keyword evidence="2 4" id="KW-0067">ATP-binding</keyword>
<dbReference type="Pfam" id="PF22740">
    <property type="entry name" value="PapZ_C"/>
    <property type="match status" value="1"/>
</dbReference>
<evidence type="ECO:0000256" key="3">
    <source>
        <dbReference type="ARBA" id="ARBA00023134"/>
    </source>
</evidence>
<dbReference type="HOGENOM" id="CLU_059558_0_0_9"/>
<dbReference type="InterPro" id="IPR053931">
    <property type="entry name" value="RapZ_C"/>
</dbReference>
<keyword evidence="1 4" id="KW-0547">Nucleotide-binding</keyword>
<dbReference type="InterPro" id="IPR005337">
    <property type="entry name" value="RapZ-like"/>
</dbReference>
<dbReference type="PANTHER" id="PTHR30448">
    <property type="entry name" value="RNASE ADAPTER PROTEIN RAPZ"/>
    <property type="match status" value="1"/>
</dbReference>
<dbReference type="EMBL" id="CP002461">
    <property type="protein sequence ID" value="AEN98962.1"/>
    <property type="molecule type" value="Genomic_DNA"/>
</dbReference>
<name>G2KVE7_FRUST</name>
<accession>G2KVE7</accession>
<dbReference type="InterPro" id="IPR027417">
    <property type="entry name" value="P-loop_NTPase"/>
</dbReference>